<proteinExistence type="predicted"/>
<dbReference type="PANTHER" id="PTHR43441">
    <property type="entry name" value="RIBOSOMAL-PROTEIN-SERINE ACETYLTRANSFERASE"/>
    <property type="match status" value="1"/>
</dbReference>
<name>A0ABY1ZHU2_9GAMM</name>
<dbReference type="Gene3D" id="3.40.630.30">
    <property type="match status" value="1"/>
</dbReference>
<dbReference type="Proteomes" id="UP000313645">
    <property type="component" value="Unassembled WGS sequence"/>
</dbReference>
<dbReference type="InterPro" id="IPR000182">
    <property type="entry name" value="GNAT_dom"/>
</dbReference>
<evidence type="ECO:0000313" key="3">
    <source>
        <dbReference type="Proteomes" id="UP000313645"/>
    </source>
</evidence>
<dbReference type="InterPro" id="IPR016181">
    <property type="entry name" value="Acyl_CoA_acyltransferase"/>
</dbReference>
<keyword evidence="3" id="KW-1185">Reference proteome</keyword>
<dbReference type="InterPro" id="IPR051908">
    <property type="entry name" value="Ribosomal_N-acetyltransferase"/>
</dbReference>
<evidence type="ECO:0000259" key="1">
    <source>
        <dbReference type="PROSITE" id="PS51186"/>
    </source>
</evidence>
<accession>A0ABY1ZHU2</accession>
<reference evidence="2 3" key="1">
    <citation type="submission" date="2019-02" db="EMBL/GenBank/DDBJ databases">
        <title>Marinobacter halodurans sp. nov., a marine bacterium isolated from sea tidal flat.</title>
        <authorList>
            <person name="Yoo Y."/>
            <person name="Lee D.W."/>
            <person name="Kim B.S."/>
            <person name="Kim J.-J."/>
        </authorList>
    </citation>
    <scope>NUCLEOTIDE SEQUENCE [LARGE SCALE GENOMIC DNA]</scope>
    <source>
        <strain evidence="2 3">YJ-S3-2</strain>
    </source>
</reference>
<sequence>MEGSLVIDHAIELQLLNPDHRDELFELIDTNRAHLREWLPWVDANRSPADSEAFIASAIRQYESGKGPQYAIYYSAVLAGVCGFHPLDVTNRIGGIGYWLGEAYSGLGIMTSTVRTLVGVGFQRYDLNRIEIACASNNTRSRAIPERLGFRFEGVLREREYLYGKYVDHAFYSLLASEFPLEGASA</sequence>
<protein>
    <submittedName>
        <fullName evidence="2">N-acetyltransferase</fullName>
    </submittedName>
</protein>
<dbReference type="Pfam" id="PF13302">
    <property type="entry name" value="Acetyltransf_3"/>
    <property type="match status" value="1"/>
</dbReference>
<comment type="caution">
    <text evidence="2">The sequence shown here is derived from an EMBL/GenBank/DDBJ whole genome shotgun (WGS) entry which is preliminary data.</text>
</comment>
<organism evidence="2 3">
    <name type="scientific">Marinobacter halodurans</name>
    <dbReference type="NCBI Taxonomy" id="2528979"/>
    <lineage>
        <taxon>Bacteria</taxon>
        <taxon>Pseudomonadati</taxon>
        <taxon>Pseudomonadota</taxon>
        <taxon>Gammaproteobacteria</taxon>
        <taxon>Pseudomonadales</taxon>
        <taxon>Marinobacteraceae</taxon>
        <taxon>Marinobacter</taxon>
    </lineage>
</organism>
<feature type="domain" description="N-acetyltransferase" evidence="1">
    <location>
        <begin position="11"/>
        <end position="168"/>
    </location>
</feature>
<gene>
    <name evidence="2" type="ORF">EZI54_15400</name>
</gene>
<evidence type="ECO:0000313" key="2">
    <source>
        <dbReference type="EMBL" id="TBW53373.1"/>
    </source>
</evidence>
<dbReference type="PROSITE" id="PS51186">
    <property type="entry name" value="GNAT"/>
    <property type="match status" value="1"/>
</dbReference>
<dbReference type="EMBL" id="SJDL01000025">
    <property type="protein sequence ID" value="TBW53373.1"/>
    <property type="molecule type" value="Genomic_DNA"/>
</dbReference>
<dbReference type="PANTHER" id="PTHR43441:SF12">
    <property type="entry name" value="RIBOSOMAL N-ACETYLTRANSFERASE YDAF-RELATED"/>
    <property type="match status" value="1"/>
</dbReference>
<dbReference type="SUPFAM" id="SSF55729">
    <property type="entry name" value="Acyl-CoA N-acyltransferases (Nat)"/>
    <property type="match status" value="1"/>
</dbReference>